<dbReference type="Gene3D" id="1.50.10.130">
    <property type="entry name" value="Terpene synthase, N-terminal domain"/>
    <property type="match status" value="1"/>
</dbReference>
<dbReference type="Pfam" id="PF01397">
    <property type="entry name" value="Terpene_synth"/>
    <property type="match status" value="1"/>
</dbReference>
<dbReference type="SUPFAM" id="SSF48576">
    <property type="entry name" value="Terpenoid synthases"/>
    <property type="match status" value="1"/>
</dbReference>
<evidence type="ECO:0000256" key="4">
    <source>
        <dbReference type="ARBA" id="ARBA00022842"/>
    </source>
</evidence>
<keyword evidence="4" id="KW-0460">Magnesium</keyword>
<evidence type="ECO:0000256" key="3">
    <source>
        <dbReference type="ARBA" id="ARBA00022723"/>
    </source>
</evidence>
<reference evidence="8" key="1">
    <citation type="journal article" date="2017" name="Sci. Rep.">
        <title>Elucidation of terpenoid metabolism in Scoparia dulcis by RNA-seq analysis.</title>
        <authorList>
            <person name="Yamamura Y."/>
            <person name="Kurosaki F."/>
            <person name="Lee J.B."/>
        </authorList>
    </citation>
    <scope>NUCLEOTIDE SEQUENCE</scope>
    <source>
        <tissue evidence="8">Mixture of leaf and root</tissue>
    </source>
</reference>
<dbReference type="GO" id="GO:0000287">
    <property type="term" value="F:magnesium ion binding"/>
    <property type="evidence" value="ECO:0007669"/>
    <property type="project" value="InterPro"/>
</dbReference>
<dbReference type="Gene3D" id="1.10.600.10">
    <property type="entry name" value="Farnesyl Diphosphate Synthase"/>
    <property type="match status" value="1"/>
</dbReference>
<evidence type="ECO:0000313" key="8">
    <source>
        <dbReference type="EMBL" id="BAX34755.1"/>
    </source>
</evidence>
<dbReference type="PANTHER" id="PTHR31225:SF253">
    <property type="entry name" value="SESQUITERPENE SYNTHASE 31"/>
    <property type="match status" value="1"/>
</dbReference>
<dbReference type="GO" id="GO:0010333">
    <property type="term" value="F:terpene synthase activity"/>
    <property type="evidence" value="ECO:0007669"/>
    <property type="project" value="InterPro"/>
</dbReference>
<dbReference type="InterPro" id="IPR008949">
    <property type="entry name" value="Isoprenoid_synthase_dom_sf"/>
</dbReference>
<evidence type="ECO:0000256" key="1">
    <source>
        <dbReference type="ARBA" id="ARBA00001946"/>
    </source>
</evidence>
<feature type="domain" description="Terpene synthase metal-binding" evidence="7">
    <location>
        <begin position="252"/>
        <end position="325"/>
    </location>
</feature>
<protein>
    <submittedName>
        <fullName evidence="8">Putative gamma-cadinene synthase</fullName>
    </submittedName>
</protein>
<dbReference type="InterPro" id="IPR008930">
    <property type="entry name" value="Terpenoid_cyclase/PrenylTrfase"/>
</dbReference>
<keyword evidence="5" id="KW-0456">Lyase</keyword>
<evidence type="ECO:0000256" key="5">
    <source>
        <dbReference type="ARBA" id="ARBA00023239"/>
    </source>
</evidence>
<dbReference type="InterPro" id="IPR044814">
    <property type="entry name" value="Terpene_cyclase_plant_C1"/>
</dbReference>
<feature type="domain" description="Terpene synthase N-terminal" evidence="6">
    <location>
        <begin position="16"/>
        <end position="188"/>
    </location>
</feature>
<dbReference type="Pfam" id="PF03936">
    <property type="entry name" value="Terpene_synth_C"/>
    <property type="match status" value="2"/>
</dbReference>
<proteinExistence type="evidence at transcript level"/>
<dbReference type="InterPro" id="IPR036965">
    <property type="entry name" value="Terpene_synth_N_sf"/>
</dbReference>
<keyword evidence="3" id="KW-0479">Metal-binding</keyword>
<dbReference type="InterPro" id="IPR001906">
    <property type="entry name" value="Terpene_synth_N"/>
</dbReference>
<accession>A0A1W7HBY7</accession>
<dbReference type="PANTHER" id="PTHR31225">
    <property type="entry name" value="OS04G0344100 PROTEIN-RELATED"/>
    <property type="match status" value="1"/>
</dbReference>
<comment type="pathway">
    <text evidence="2">Secondary metabolite biosynthesis; terpenoid biosynthesis.</text>
</comment>
<dbReference type="AlphaFoldDB" id="A0A1W7HBY7"/>
<dbReference type="EMBL" id="FX983130">
    <property type="protein sequence ID" value="BAX34755.1"/>
    <property type="molecule type" value="mRNA"/>
</dbReference>
<feature type="domain" description="Terpene synthase metal-binding" evidence="7">
    <location>
        <begin position="358"/>
        <end position="528"/>
    </location>
</feature>
<organism evidence="8">
    <name type="scientific">Scoparia dulcis</name>
    <name type="common">Sweet broom</name>
    <name type="synonym">Capraria dulcis</name>
    <dbReference type="NCBI Taxonomy" id="107240"/>
    <lineage>
        <taxon>Eukaryota</taxon>
        <taxon>Viridiplantae</taxon>
        <taxon>Streptophyta</taxon>
        <taxon>Embryophyta</taxon>
        <taxon>Tracheophyta</taxon>
        <taxon>Spermatophyta</taxon>
        <taxon>Magnoliopsida</taxon>
        <taxon>eudicotyledons</taxon>
        <taxon>Gunneridae</taxon>
        <taxon>Pentapetalae</taxon>
        <taxon>asterids</taxon>
        <taxon>lamiids</taxon>
        <taxon>Lamiales</taxon>
        <taxon>Plantaginaceae</taxon>
        <taxon>Gratioleae</taxon>
        <taxon>Scoparia</taxon>
    </lineage>
</organism>
<dbReference type="SUPFAM" id="SSF48239">
    <property type="entry name" value="Terpenoid cyclases/Protein prenyltransferases"/>
    <property type="match status" value="1"/>
</dbReference>
<evidence type="ECO:0000259" key="6">
    <source>
        <dbReference type="Pfam" id="PF01397"/>
    </source>
</evidence>
<dbReference type="InterPro" id="IPR050148">
    <property type="entry name" value="Terpene_synthase-like"/>
</dbReference>
<name>A0A1W7HBY7_SCODU</name>
<comment type="cofactor">
    <cofactor evidence="1">
        <name>Mg(2+)</name>
        <dbReference type="ChEBI" id="CHEBI:18420"/>
    </cofactor>
</comment>
<evidence type="ECO:0000259" key="7">
    <source>
        <dbReference type="Pfam" id="PF03936"/>
    </source>
</evidence>
<evidence type="ECO:0000256" key="2">
    <source>
        <dbReference type="ARBA" id="ARBA00004721"/>
    </source>
</evidence>
<dbReference type="GO" id="GO:0016102">
    <property type="term" value="P:diterpenoid biosynthetic process"/>
    <property type="evidence" value="ECO:0007669"/>
    <property type="project" value="InterPro"/>
</dbReference>
<dbReference type="CDD" id="cd00684">
    <property type="entry name" value="Terpene_cyclase_plant_C1"/>
    <property type="match status" value="1"/>
</dbReference>
<dbReference type="FunFam" id="1.50.10.130:FF:000001">
    <property type="entry name" value="Isoprene synthase, chloroplastic"/>
    <property type="match status" value="1"/>
</dbReference>
<dbReference type="InterPro" id="IPR005630">
    <property type="entry name" value="Terpene_synthase_metal-bd"/>
</dbReference>
<sequence>MANTVRPASLFHPTIWDDDTFTSLLTLDCEVEEKYAKEIETLKEEVRRMLFMAPQGSKATDNIVLIDTLERLGLAYHFVHEIEKQMEHIFESFLNVEDEGYDLFSTSLMFRLLRQHGYNISCCIFDKFKNKENKFIETIADDVDGLLSLFEAACMRCSEEVILEDAMDFTTRCLKSLIPQLESPLREKAVRAIEQYSLHRGVPIVEARLYISIYEKEDHANMLLLSLAKLDFSLLQNAYRNELRDLLGWWRNLDTRSKLPYIRDRIVECYFWAVALHFEPRYAFARNAVTKALAVIAMINDTYDSYATLEEIEIFTKIVQRYAATVICVHLYILVILIEHVELSSFTTRVYVVASCFIDRWNINDINQLPDYMKVVYRVTLSVYEEYEHAVSKQGRSYAVSYAIEAMKQLTMAYHTEAKWFTRRNLPSFDEYVSNGVKSSSYYVVLSASLLGIESATEEAFKWLMSDPQIGMATNIMGRLMNDLASYARESRGGQVPTPVECYMNQYGTSREKSRLKLHAMCEDGWKDVNKEWVHRTSIIPQTIVERVLNLARITDLTYKNEVDGFTSPEIALKPYIFDLFFDTITM</sequence>